<evidence type="ECO:0000256" key="7">
    <source>
        <dbReference type="SAM" id="MobiDB-lite"/>
    </source>
</evidence>
<dbReference type="GO" id="GO:0007052">
    <property type="term" value="P:mitotic spindle organization"/>
    <property type="evidence" value="ECO:0007669"/>
    <property type="project" value="TreeGrafter"/>
</dbReference>
<feature type="compositionally biased region" description="Pro residues" evidence="7">
    <location>
        <begin position="11"/>
        <end position="32"/>
    </location>
</feature>
<evidence type="ECO:0000256" key="4">
    <source>
        <dbReference type="ARBA" id="ARBA00022490"/>
    </source>
</evidence>
<dbReference type="InterPro" id="IPR011004">
    <property type="entry name" value="Trimer_LpxA-like_sf"/>
</dbReference>
<dbReference type="EMBL" id="ML739053">
    <property type="protein sequence ID" value="KAE8355401.1"/>
    <property type="molecule type" value="Genomic_DNA"/>
</dbReference>
<protein>
    <recommendedName>
        <fullName evidence="3">Dynactin subunit 6</fullName>
    </recommendedName>
</protein>
<dbReference type="GO" id="GO:0070840">
    <property type="term" value="F:dynein complex binding"/>
    <property type="evidence" value="ECO:0007669"/>
    <property type="project" value="TreeGrafter"/>
</dbReference>
<dbReference type="OrthoDB" id="2355at2759"/>
<evidence type="ECO:0000256" key="1">
    <source>
        <dbReference type="ARBA" id="ARBA00004245"/>
    </source>
</evidence>
<dbReference type="Proteomes" id="UP000327118">
    <property type="component" value="Unassembled WGS sequence"/>
</dbReference>
<comment type="similarity">
    <text evidence="2">Belongs to the dynactin subunits 5/6 family. Dynactin subunit 6 subfamily.</text>
</comment>
<evidence type="ECO:0000313" key="9">
    <source>
        <dbReference type="Proteomes" id="UP000327118"/>
    </source>
</evidence>
<evidence type="ECO:0000256" key="5">
    <source>
        <dbReference type="ARBA" id="ARBA00023212"/>
    </source>
</evidence>
<comment type="subcellular location">
    <subcellularLocation>
        <location evidence="1">Cytoplasm</location>
        <location evidence="1">Cytoskeleton</location>
    </subcellularLocation>
</comment>
<sequence length="238" mass="25295">MDPRQTQVHLKPPPQHTRPSPTSPTSPAPTPRAPVTAHPTATVAETVIFHGTHTITIGAGAIIHPRAKFYSYEGPIAIGENTIISEKSTIGTIPQHPPTLQQPRTPDGLPIRISSSVTVGPLATVHPGAHIHSAVTIEALAIVKRRASIGAHSKICAGCEVSENVAIRDWTVVWGAGTGFGQRRRARATRKMGSVMAAAQGIQALEGRLIEDARLVVLQKEREVLVRLIGSGAGGRRR</sequence>
<proteinExistence type="inferred from homology"/>
<dbReference type="AlphaFoldDB" id="A0A5N6ZCM8"/>
<dbReference type="Gene3D" id="2.160.10.10">
    <property type="entry name" value="Hexapeptide repeat proteins"/>
    <property type="match status" value="1"/>
</dbReference>
<keyword evidence="5" id="KW-0206">Cytoskeleton</keyword>
<dbReference type="PANTHER" id="PTHR13072:SF0">
    <property type="entry name" value="DYNACTIN SUBUNIT 6"/>
    <property type="match status" value="1"/>
</dbReference>
<reference evidence="9" key="1">
    <citation type="submission" date="2019-04" db="EMBL/GenBank/DDBJ databases">
        <title>Friends and foes A comparative genomics studyof 23 Aspergillus species from section Flavi.</title>
        <authorList>
            <consortium name="DOE Joint Genome Institute"/>
            <person name="Kjaerbolling I."/>
            <person name="Vesth T."/>
            <person name="Frisvad J.C."/>
            <person name="Nybo J.L."/>
            <person name="Theobald S."/>
            <person name="Kildgaard S."/>
            <person name="Isbrandt T."/>
            <person name="Kuo A."/>
            <person name="Sato A."/>
            <person name="Lyhne E.K."/>
            <person name="Kogle M.E."/>
            <person name="Wiebenga A."/>
            <person name="Kun R.S."/>
            <person name="Lubbers R.J."/>
            <person name="Makela M.R."/>
            <person name="Barry K."/>
            <person name="Chovatia M."/>
            <person name="Clum A."/>
            <person name="Daum C."/>
            <person name="Haridas S."/>
            <person name="He G."/>
            <person name="LaButti K."/>
            <person name="Lipzen A."/>
            <person name="Mondo S."/>
            <person name="Riley R."/>
            <person name="Salamov A."/>
            <person name="Simmons B.A."/>
            <person name="Magnuson J.K."/>
            <person name="Henrissat B."/>
            <person name="Mortensen U.H."/>
            <person name="Larsen T.O."/>
            <person name="Devries R.P."/>
            <person name="Grigoriev I.V."/>
            <person name="Machida M."/>
            <person name="Baker S.E."/>
            <person name="Andersen M.R."/>
        </authorList>
    </citation>
    <scope>NUCLEOTIDE SEQUENCE [LARGE SCALE GENOMIC DNA]</scope>
    <source>
        <strain evidence="9">CBS 553.77</strain>
    </source>
</reference>
<feature type="region of interest" description="Disordered" evidence="7">
    <location>
        <begin position="1"/>
        <end position="36"/>
    </location>
</feature>
<name>A0A5N6ZCM8_9EURO</name>
<gene>
    <name evidence="8" type="ORF">BDV28DRAFT_129059</name>
</gene>
<evidence type="ECO:0000313" key="8">
    <source>
        <dbReference type="EMBL" id="KAE8355401.1"/>
    </source>
</evidence>
<comment type="function">
    <text evidence="6">Part of the dynactin complex that activates the molecular motor dynein for ultra-processive transport along microtubules.</text>
</comment>
<organism evidence="8 9">
    <name type="scientific">Aspergillus coremiiformis</name>
    <dbReference type="NCBI Taxonomy" id="138285"/>
    <lineage>
        <taxon>Eukaryota</taxon>
        <taxon>Fungi</taxon>
        <taxon>Dikarya</taxon>
        <taxon>Ascomycota</taxon>
        <taxon>Pezizomycotina</taxon>
        <taxon>Eurotiomycetes</taxon>
        <taxon>Eurotiomycetidae</taxon>
        <taxon>Eurotiales</taxon>
        <taxon>Aspergillaceae</taxon>
        <taxon>Aspergillus</taxon>
        <taxon>Aspergillus subgen. Circumdati</taxon>
    </lineage>
</organism>
<keyword evidence="9" id="KW-1185">Reference proteome</keyword>
<evidence type="ECO:0000256" key="3">
    <source>
        <dbReference type="ARBA" id="ARBA00016573"/>
    </source>
</evidence>
<dbReference type="PANTHER" id="PTHR13072">
    <property type="entry name" value="DYNACTIN 6"/>
    <property type="match status" value="1"/>
</dbReference>
<keyword evidence="4" id="KW-0963">Cytoplasm</keyword>
<dbReference type="InterPro" id="IPR027777">
    <property type="entry name" value="DCTN6"/>
</dbReference>
<evidence type="ECO:0000256" key="6">
    <source>
        <dbReference type="ARBA" id="ARBA00034687"/>
    </source>
</evidence>
<dbReference type="SUPFAM" id="SSF51161">
    <property type="entry name" value="Trimeric LpxA-like enzymes"/>
    <property type="match status" value="1"/>
</dbReference>
<accession>A0A5N6ZCM8</accession>
<dbReference type="GO" id="GO:0005869">
    <property type="term" value="C:dynactin complex"/>
    <property type="evidence" value="ECO:0007669"/>
    <property type="project" value="InterPro"/>
</dbReference>
<evidence type="ECO:0000256" key="2">
    <source>
        <dbReference type="ARBA" id="ARBA00007719"/>
    </source>
</evidence>